<comment type="similarity">
    <text evidence="2 14 16">Belongs to the TonB-dependent receptor family.</text>
</comment>
<name>A0A0H2ZKG6_PSEAB</name>
<keyword evidence="9" id="KW-0406">Ion transport</keyword>
<dbReference type="AlphaFoldDB" id="A0A0H2ZKG6"/>
<reference evidence="19 20" key="1">
    <citation type="journal article" date="2006" name="Genome Biol.">
        <title>Genomic analysis reveals that Pseudomonas aeruginosa virulence is combinatorial.</title>
        <authorList>
            <person name="Lee D.G."/>
            <person name="Urbach J.M."/>
            <person name="Wu G."/>
            <person name="Liberati N.T."/>
            <person name="Feinbaum R.L."/>
            <person name="Miyata S."/>
            <person name="Diggins L.T."/>
            <person name="He J."/>
            <person name="Saucier M."/>
            <person name="Deziel E."/>
            <person name="Friedman L."/>
            <person name="Li L."/>
            <person name="Grills G."/>
            <person name="Montgomery K."/>
            <person name="Kucherlapati R."/>
            <person name="Rahme L.G."/>
            <person name="Ausubel F.M."/>
        </authorList>
    </citation>
    <scope>NUCLEOTIDE SEQUENCE [LARGE SCALE GENOMIC DNA]</scope>
    <source>
        <strain evidence="19 20">UCBPP-PA14</strain>
    </source>
</reference>
<keyword evidence="11 14" id="KW-0472">Membrane</keyword>
<feature type="signal peptide" evidence="17">
    <location>
        <begin position="1"/>
        <end position="23"/>
    </location>
</feature>
<evidence type="ECO:0000256" key="9">
    <source>
        <dbReference type="ARBA" id="ARBA00023065"/>
    </source>
</evidence>
<dbReference type="InterPro" id="IPR000531">
    <property type="entry name" value="Beta-barrel_TonB"/>
</dbReference>
<evidence type="ECO:0000313" key="20">
    <source>
        <dbReference type="Proteomes" id="UP000000653"/>
    </source>
</evidence>
<dbReference type="InterPro" id="IPR010917">
    <property type="entry name" value="TonB_rcpt_CS"/>
</dbReference>
<evidence type="ECO:0000256" key="17">
    <source>
        <dbReference type="SAM" id="SignalP"/>
    </source>
</evidence>
<accession>A0A0H2ZKG6</accession>
<dbReference type="Proteomes" id="UP000000653">
    <property type="component" value="Chromosome"/>
</dbReference>
<dbReference type="SMART" id="SM00965">
    <property type="entry name" value="STN"/>
    <property type="match status" value="1"/>
</dbReference>
<gene>
    <name evidence="19" type="ordered locus">PA14_01870</name>
</gene>
<evidence type="ECO:0000256" key="5">
    <source>
        <dbReference type="ARBA" id="ARBA00022496"/>
    </source>
</evidence>
<dbReference type="Gene3D" id="2.40.170.20">
    <property type="entry name" value="TonB-dependent receptor, beta-barrel domain"/>
    <property type="match status" value="1"/>
</dbReference>
<feature type="chain" id="PRO_5030007968" evidence="17">
    <location>
        <begin position="24"/>
        <end position="795"/>
    </location>
</feature>
<keyword evidence="7 17" id="KW-0732">Signal</keyword>
<evidence type="ECO:0000256" key="7">
    <source>
        <dbReference type="ARBA" id="ARBA00022729"/>
    </source>
</evidence>
<evidence type="ECO:0000256" key="13">
    <source>
        <dbReference type="ARBA" id="ARBA00023237"/>
    </source>
</evidence>
<keyword evidence="6 14" id="KW-0812">Transmembrane</keyword>
<evidence type="ECO:0000256" key="6">
    <source>
        <dbReference type="ARBA" id="ARBA00022692"/>
    </source>
</evidence>
<proteinExistence type="inferred from homology"/>
<evidence type="ECO:0000256" key="16">
    <source>
        <dbReference type="RuleBase" id="RU003357"/>
    </source>
</evidence>
<dbReference type="NCBIfam" id="TIGR01783">
    <property type="entry name" value="TonB-siderophor"/>
    <property type="match status" value="1"/>
</dbReference>
<evidence type="ECO:0000256" key="15">
    <source>
        <dbReference type="PROSITE-ProRule" id="PRU10144"/>
    </source>
</evidence>
<dbReference type="Gene3D" id="2.170.130.10">
    <property type="entry name" value="TonB-dependent receptor, plug domain"/>
    <property type="match status" value="1"/>
</dbReference>
<dbReference type="FunFam" id="2.170.130.10:FF:000010">
    <property type="entry name" value="Ferripyoverdine receptor"/>
    <property type="match status" value="1"/>
</dbReference>
<dbReference type="InterPro" id="IPR010105">
    <property type="entry name" value="TonB_sidphr_rcpt"/>
</dbReference>
<dbReference type="Pfam" id="PF07715">
    <property type="entry name" value="Plug"/>
    <property type="match status" value="1"/>
</dbReference>
<dbReference type="BioCyc" id="PAER208963:G1G74-157-MONOMER"/>
<dbReference type="InterPro" id="IPR036942">
    <property type="entry name" value="Beta-barrel_TonB_sf"/>
</dbReference>
<evidence type="ECO:0000313" key="19">
    <source>
        <dbReference type="EMBL" id="ABJ15108.1"/>
    </source>
</evidence>
<dbReference type="PANTHER" id="PTHR32552:SF85">
    <property type="entry name" value="BLL7968 PROTEIN"/>
    <property type="match status" value="1"/>
</dbReference>
<evidence type="ECO:0000259" key="18">
    <source>
        <dbReference type="SMART" id="SM00965"/>
    </source>
</evidence>
<feature type="short sequence motif" description="TonB C-terminal box" evidence="15">
    <location>
        <begin position="778"/>
        <end position="795"/>
    </location>
</feature>
<evidence type="ECO:0000256" key="10">
    <source>
        <dbReference type="ARBA" id="ARBA00023077"/>
    </source>
</evidence>
<dbReference type="FunFam" id="2.40.170.20:FF:000005">
    <property type="entry name" value="TonB-dependent siderophore receptor"/>
    <property type="match status" value="1"/>
</dbReference>
<dbReference type="CDD" id="cd01347">
    <property type="entry name" value="ligand_gated_channel"/>
    <property type="match status" value="1"/>
</dbReference>
<keyword evidence="13 14" id="KW-0998">Cell outer membrane</keyword>
<evidence type="ECO:0000256" key="4">
    <source>
        <dbReference type="ARBA" id="ARBA00022452"/>
    </source>
</evidence>
<evidence type="ECO:0000256" key="2">
    <source>
        <dbReference type="ARBA" id="ARBA00009810"/>
    </source>
</evidence>
<evidence type="ECO:0000256" key="11">
    <source>
        <dbReference type="ARBA" id="ARBA00023136"/>
    </source>
</evidence>
<dbReference type="RefSeq" id="WP_003137036.1">
    <property type="nucleotide sequence ID" value="NC_008463.1"/>
</dbReference>
<keyword evidence="3 14" id="KW-0813">Transport</keyword>
<evidence type="ECO:0000256" key="12">
    <source>
        <dbReference type="ARBA" id="ARBA00023170"/>
    </source>
</evidence>
<comment type="subcellular location">
    <subcellularLocation>
        <location evidence="1 14">Cell outer membrane</location>
        <topology evidence="1 14">Multi-pass membrane protein</topology>
    </subcellularLocation>
</comment>
<dbReference type="PANTHER" id="PTHR32552">
    <property type="entry name" value="FERRICHROME IRON RECEPTOR-RELATED"/>
    <property type="match status" value="1"/>
</dbReference>
<dbReference type="Gene3D" id="3.55.50.30">
    <property type="match status" value="1"/>
</dbReference>
<dbReference type="GO" id="GO:0009279">
    <property type="term" value="C:cell outer membrane"/>
    <property type="evidence" value="ECO:0007669"/>
    <property type="project" value="UniProtKB-SubCell"/>
</dbReference>
<dbReference type="InterPro" id="IPR012910">
    <property type="entry name" value="Plug_dom"/>
</dbReference>
<dbReference type="InterPro" id="IPR011662">
    <property type="entry name" value="Secretin/TonB_short_N"/>
</dbReference>
<feature type="domain" description="Secretin/TonB short N-terminal" evidence="18">
    <location>
        <begin position="56"/>
        <end position="107"/>
    </location>
</feature>
<keyword evidence="8" id="KW-0408">Iron</keyword>
<keyword evidence="4 14" id="KW-1134">Transmembrane beta strand</keyword>
<keyword evidence="5" id="KW-0410">Iron transport</keyword>
<dbReference type="PROSITE" id="PS52016">
    <property type="entry name" value="TONB_DEPENDENT_REC_3"/>
    <property type="match status" value="1"/>
</dbReference>
<dbReference type="PROSITE" id="PS01156">
    <property type="entry name" value="TONB_DEPENDENT_REC_2"/>
    <property type="match status" value="1"/>
</dbReference>
<organism evidence="19 20">
    <name type="scientific">Pseudomonas aeruginosa (strain UCBPP-PA14)</name>
    <dbReference type="NCBI Taxonomy" id="208963"/>
    <lineage>
        <taxon>Bacteria</taxon>
        <taxon>Pseudomonadati</taxon>
        <taxon>Pseudomonadota</taxon>
        <taxon>Gammaproteobacteria</taxon>
        <taxon>Pseudomonadales</taxon>
        <taxon>Pseudomonadaceae</taxon>
        <taxon>Pseudomonas</taxon>
    </lineage>
</organism>
<dbReference type="GO" id="GO:0038023">
    <property type="term" value="F:signaling receptor activity"/>
    <property type="evidence" value="ECO:0007669"/>
    <property type="project" value="InterPro"/>
</dbReference>
<dbReference type="EMBL" id="CP000438">
    <property type="protein sequence ID" value="ABJ15108.1"/>
    <property type="molecule type" value="Genomic_DNA"/>
</dbReference>
<dbReference type="GO" id="GO:0015344">
    <property type="term" value="F:siderophore uptake transmembrane transporter activity"/>
    <property type="evidence" value="ECO:0007669"/>
    <property type="project" value="TreeGrafter"/>
</dbReference>
<keyword evidence="12 19" id="KW-0675">Receptor</keyword>
<protein>
    <submittedName>
        <fullName evidence="19">Putative TonB-dependent receptor</fullName>
    </submittedName>
</protein>
<evidence type="ECO:0000256" key="14">
    <source>
        <dbReference type="PROSITE-ProRule" id="PRU01360"/>
    </source>
</evidence>
<dbReference type="PROSITE" id="PS51257">
    <property type="entry name" value="PROKAR_LIPOPROTEIN"/>
    <property type="match status" value="1"/>
</dbReference>
<dbReference type="Pfam" id="PF07660">
    <property type="entry name" value="STN"/>
    <property type="match status" value="1"/>
</dbReference>
<keyword evidence="10 16" id="KW-0798">TonB box</keyword>
<dbReference type="Pfam" id="PF00593">
    <property type="entry name" value="TonB_dep_Rec_b-barrel"/>
    <property type="match status" value="1"/>
</dbReference>
<sequence>MTPFPRFALRTLPALFLSLGCLAATAQAAEAVRYRFSQAAAPLAQALNAFSRASGQTLLYTAELPPQATAPALHGSLDAEEALQRLLQGSGLRARRIDERTLTLEPIPASGALDLDATTVSAAAPAQGYRPAANASISRGDAPLLEIPQAISVVPAQALQDQRPRNLDDALGNISGITQANTLGGTQDAVMKRGFGDNRDGSIMRDGMPSVQGRNFTATADHVEVLKGPASLLYGIQDPGGVVNVVSKKPQLQQANALTLRGSAYAHGRNGSGGQLDSTGPLGDSGLAYRMILDHEDEDYWRDFGKSRETLVTPSLAWYGEDTTVNLSYEHREFTTPFDRGTAIDPRTNRPLDIPRSRRLDEPFNITEGRSELTRLDLERQLDDTWKAHFGYGYSRETYDDNQARVMAVNADGTLTRRMDGTHGAVSSDSFATLGLSGTLQLAGMQHDLQFGMDHEKRKIFRADLLRDSKTSRFDYLDPVYGQVVPSTRVVAGDSDQTDKLRSDSLYFQDSIHLDERWILVGGARYQIYDQLAGRGRPFNANTDINGQKWVPRGGLVYRLSDEVSLYGSYTRSFKPNSTIAPLSTGETIDSAILPEEATSWELGAKLDVPGRLSGTLALFDIRKKNVLVNELDGAGNSSVRAAGRVRSRGLELDLTGQLSERWSLIGSYAWLAAEVTEDPTLEGKRLQNVARNTASLSAVYELGQLFGGDRLRLGGGARYVGKRPGDPANSFDLPSYTVADAFASYDTRFGGHGVKFQLNVKNLFDRTYYPSSANRLYVAMGEPRQFQLSTTVEF</sequence>
<dbReference type="InterPro" id="IPR039426">
    <property type="entry name" value="TonB-dep_rcpt-like"/>
</dbReference>
<evidence type="ECO:0000256" key="1">
    <source>
        <dbReference type="ARBA" id="ARBA00004571"/>
    </source>
</evidence>
<dbReference type="InterPro" id="IPR037066">
    <property type="entry name" value="Plug_dom_sf"/>
</dbReference>
<evidence type="ECO:0000256" key="3">
    <source>
        <dbReference type="ARBA" id="ARBA00022448"/>
    </source>
</evidence>
<dbReference type="KEGG" id="pau:PA14_01870"/>
<dbReference type="GO" id="GO:0015891">
    <property type="term" value="P:siderophore transport"/>
    <property type="evidence" value="ECO:0007669"/>
    <property type="project" value="InterPro"/>
</dbReference>
<evidence type="ECO:0000256" key="8">
    <source>
        <dbReference type="ARBA" id="ARBA00023004"/>
    </source>
</evidence>
<dbReference type="HOGENOM" id="CLU_008287_9_4_6"/>
<dbReference type="SUPFAM" id="SSF56935">
    <property type="entry name" value="Porins"/>
    <property type="match status" value="1"/>
</dbReference>